<protein>
    <submittedName>
        <fullName evidence="1">Uncharacterized protein</fullName>
    </submittedName>
</protein>
<evidence type="ECO:0000313" key="1">
    <source>
        <dbReference type="EMBL" id="CAA7267792.1"/>
    </source>
</evidence>
<evidence type="ECO:0000313" key="2">
    <source>
        <dbReference type="Proteomes" id="UP000467700"/>
    </source>
</evidence>
<dbReference type="AlphaFoldDB" id="A0A8S0X5K4"/>
<proteinExistence type="predicted"/>
<comment type="caution">
    <text evidence="1">The sequence shown here is derived from an EMBL/GenBank/DDBJ whole genome shotgun (WGS) entry which is preliminary data.</text>
</comment>
<organism evidence="1 2">
    <name type="scientific">Cyclocybe aegerita</name>
    <name type="common">Black poplar mushroom</name>
    <name type="synonym">Agrocybe aegerita</name>
    <dbReference type="NCBI Taxonomy" id="1973307"/>
    <lineage>
        <taxon>Eukaryota</taxon>
        <taxon>Fungi</taxon>
        <taxon>Dikarya</taxon>
        <taxon>Basidiomycota</taxon>
        <taxon>Agaricomycotina</taxon>
        <taxon>Agaricomycetes</taxon>
        <taxon>Agaricomycetidae</taxon>
        <taxon>Agaricales</taxon>
        <taxon>Agaricineae</taxon>
        <taxon>Bolbitiaceae</taxon>
        <taxon>Cyclocybe</taxon>
    </lineage>
</organism>
<keyword evidence="2" id="KW-1185">Reference proteome</keyword>
<reference evidence="1 2" key="1">
    <citation type="submission" date="2020-01" db="EMBL/GenBank/DDBJ databases">
        <authorList>
            <person name="Gupta K D."/>
        </authorList>
    </citation>
    <scope>NUCLEOTIDE SEQUENCE [LARGE SCALE GENOMIC DNA]</scope>
</reference>
<name>A0A8S0X5K4_CYCAE</name>
<dbReference type="EMBL" id="CACVBS010000063">
    <property type="protein sequence ID" value="CAA7267792.1"/>
    <property type="molecule type" value="Genomic_DNA"/>
</dbReference>
<dbReference type="Proteomes" id="UP000467700">
    <property type="component" value="Unassembled WGS sequence"/>
</dbReference>
<gene>
    <name evidence="1" type="ORF">AAE3_LOCUS10083</name>
</gene>
<sequence length="109" mass="11603">MAVEDVANVLLNIAASSIAALDHHLALPDASKCAVRLAFVTDKDIPPRMHDSSHHAVCPSPSTRDVGQLLCDSSTHALLSLLACRLNHQLPSAALDIPLFNHPICPSLQ</sequence>
<accession>A0A8S0X5K4</accession>